<dbReference type="GO" id="GO:0005524">
    <property type="term" value="F:ATP binding"/>
    <property type="evidence" value="ECO:0007669"/>
    <property type="project" value="UniProtKB-KW"/>
</dbReference>
<evidence type="ECO:0000256" key="5">
    <source>
        <dbReference type="ARBA" id="ARBA00022917"/>
    </source>
</evidence>
<protein>
    <recommendedName>
        <fullName evidence="7">Glutamyl-tRNA(Gln) amidotransferase subunit A, mitochondrial</fullName>
        <shortName evidence="7">Glu-AdT subunit A</shortName>
        <ecNumber evidence="7">6.3.5.7</ecNumber>
    </recommendedName>
</protein>
<comment type="subunit">
    <text evidence="7">Subunit of the heterotrimeric GatCAB amidotransferase (AdT) complex, composed of A, B and C subunits.</text>
</comment>
<dbReference type="InterPro" id="IPR020556">
    <property type="entry name" value="Amidase_CS"/>
</dbReference>
<dbReference type="PANTHER" id="PTHR11895:SF7">
    <property type="entry name" value="GLUTAMYL-TRNA(GLN) AMIDOTRANSFERASE SUBUNIT A, MITOCHONDRIAL"/>
    <property type="match status" value="1"/>
</dbReference>
<dbReference type="AlphaFoldDB" id="A0A8B7XMV4"/>
<evidence type="ECO:0000256" key="4">
    <source>
        <dbReference type="ARBA" id="ARBA00022840"/>
    </source>
</evidence>
<name>A0A8B7XMV4_ACAPL</name>
<dbReference type="GO" id="GO:0005739">
    <property type="term" value="C:mitochondrion"/>
    <property type="evidence" value="ECO:0007669"/>
    <property type="project" value="UniProtKB-SubCell"/>
</dbReference>
<dbReference type="CTD" id="55278"/>
<dbReference type="InterPro" id="IPR023631">
    <property type="entry name" value="Amidase_dom"/>
</dbReference>
<evidence type="ECO:0000259" key="8">
    <source>
        <dbReference type="Pfam" id="PF01425"/>
    </source>
</evidence>
<dbReference type="InterPro" id="IPR004412">
    <property type="entry name" value="GatA"/>
</dbReference>
<feature type="domain" description="Amidase" evidence="8">
    <location>
        <begin position="178"/>
        <end position="498"/>
    </location>
</feature>
<keyword evidence="5 7" id="KW-0648">Protein biosynthesis</keyword>
<accession>A0A8B7XMV4</accession>
<dbReference type="InterPro" id="IPR036928">
    <property type="entry name" value="AS_sf"/>
</dbReference>
<dbReference type="Pfam" id="PF01425">
    <property type="entry name" value="Amidase"/>
    <property type="match status" value="2"/>
</dbReference>
<dbReference type="OrthoDB" id="421993at2759"/>
<dbReference type="GO" id="GO:0032543">
    <property type="term" value="P:mitochondrial translation"/>
    <property type="evidence" value="ECO:0007669"/>
    <property type="project" value="UniProtKB-UniRule"/>
</dbReference>
<comment type="function">
    <text evidence="7">Allows the formation of correctly charged Gln-tRNA(Gln) through the transamidation of misacylated Glu-tRNA(Gln) in the mitochondria. The reaction takes place in the presence of glutamine and ATP through an activated gamma-phospho-Glu-tRNA(Gln).</text>
</comment>
<comment type="subcellular location">
    <subcellularLocation>
        <location evidence="7">Mitochondrion</location>
    </subcellularLocation>
</comment>
<proteinExistence type="inferred from homology"/>
<feature type="active site" description="Charge relay system" evidence="7">
    <location>
        <position position="76"/>
    </location>
</feature>
<sequence length="524" mass="56630">MLMERIREVAVRLRNGSLTVEELYKQCMQRAKSLQQLNAFLTLTPALAKKQAEESGERITQGKAKSVLDGIPVAAKDNFSTACMETTCASHMLAGYVPPYTATVVQGLLDEGAVLMGKTNMDEFAMGTGSVDSVHGPVQNVWRHPLLSSESSHPAVVRQEGSEVRLDSVDSENDGWFVAGGSSGGSAVAVASGMCFAALGSDTGGSVRLPASHCGVVGFKPTYGLCSRHGLIPLTNSLDVPGIFTKSVDDVAFVLGAMAGHDPLDSTTVMNPFQSFELPENISVEGLRVGIPQEFHPPSMEADAIQAWSKAADIFENAGAVVSKVSLPHIQLSLLCYSVLGPVEIASNMARYDGIEYGHRANGYQSTEELYAATRHEGFNDIVRGRILAGNYFLLKDNYEKYFLQAQKVRRLVVEDFCKSFESGIDVFLTPAAVGSAKSYQEFVMFDSRKRQEIEDCLLLAVNLAGIPAVTVPAALSSQSMPIGIQLIGPSFKEKELLTVAKWYEQQVEFPRAELEASLRVLDG</sequence>
<dbReference type="GO" id="GO:0050567">
    <property type="term" value="F:glutaminyl-tRNA synthase (glutamine-hydrolyzing) activity"/>
    <property type="evidence" value="ECO:0007669"/>
    <property type="project" value="UniProtKB-UniRule"/>
</dbReference>
<evidence type="ECO:0000256" key="1">
    <source>
        <dbReference type="ARBA" id="ARBA00008069"/>
    </source>
</evidence>
<dbReference type="GO" id="GO:0030956">
    <property type="term" value="C:glutamyl-tRNA(Gln) amidotransferase complex"/>
    <property type="evidence" value="ECO:0007669"/>
    <property type="project" value="UniProtKB-UniRule"/>
</dbReference>
<dbReference type="GO" id="GO:0070681">
    <property type="term" value="P:glutaminyl-tRNAGln biosynthesis via transamidation"/>
    <property type="evidence" value="ECO:0007669"/>
    <property type="project" value="UniProtKB-UniRule"/>
</dbReference>
<evidence type="ECO:0000256" key="2">
    <source>
        <dbReference type="ARBA" id="ARBA00022598"/>
    </source>
</evidence>
<keyword evidence="2 7" id="KW-0436">Ligase</keyword>
<dbReference type="HAMAP" id="MF_00120">
    <property type="entry name" value="GatA"/>
    <property type="match status" value="1"/>
</dbReference>
<gene>
    <name evidence="10" type="primary">LOC110974655</name>
</gene>
<keyword evidence="4 7" id="KW-0067">ATP-binding</keyword>
<feature type="active site" description="Acyl-ester intermediate" evidence="7">
    <location>
        <position position="206"/>
    </location>
</feature>
<dbReference type="PROSITE" id="PS00571">
    <property type="entry name" value="AMIDASES"/>
    <property type="match status" value="1"/>
</dbReference>
<comment type="similarity">
    <text evidence="1 7">Belongs to the amidase family. GatA subfamily.</text>
</comment>
<reference evidence="10" key="1">
    <citation type="submission" date="2025-08" db="UniProtKB">
        <authorList>
            <consortium name="RefSeq"/>
        </authorList>
    </citation>
    <scope>IDENTIFICATION</scope>
</reference>
<feature type="domain" description="Amidase" evidence="8">
    <location>
        <begin position="23"/>
        <end position="144"/>
    </location>
</feature>
<dbReference type="SUPFAM" id="SSF75304">
    <property type="entry name" value="Amidase signature (AS) enzymes"/>
    <property type="match status" value="1"/>
</dbReference>
<keyword evidence="3 7" id="KW-0547">Nucleotide-binding</keyword>
<dbReference type="Gene3D" id="3.90.1300.10">
    <property type="entry name" value="Amidase signature (AS) domain"/>
    <property type="match status" value="1"/>
</dbReference>
<comment type="catalytic activity">
    <reaction evidence="6 7">
        <text>L-glutamyl-tRNA(Gln) + L-glutamine + ATP + H2O = L-glutaminyl-tRNA(Gln) + L-glutamate + ADP + phosphate + H(+)</text>
        <dbReference type="Rhea" id="RHEA:17521"/>
        <dbReference type="Rhea" id="RHEA-COMP:9681"/>
        <dbReference type="Rhea" id="RHEA-COMP:9684"/>
        <dbReference type="ChEBI" id="CHEBI:15377"/>
        <dbReference type="ChEBI" id="CHEBI:15378"/>
        <dbReference type="ChEBI" id="CHEBI:29985"/>
        <dbReference type="ChEBI" id="CHEBI:30616"/>
        <dbReference type="ChEBI" id="CHEBI:43474"/>
        <dbReference type="ChEBI" id="CHEBI:58359"/>
        <dbReference type="ChEBI" id="CHEBI:78520"/>
        <dbReference type="ChEBI" id="CHEBI:78521"/>
        <dbReference type="ChEBI" id="CHEBI:456216"/>
        <dbReference type="EC" id="6.3.5.7"/>
    </reaction>
</comment>
<dbReference type="KEGG" id="aplc:110974655"/>
<organism evidence="9 10">
    <name type="scientific">Acanthaster planci</name>
    <name type="common">Crown-of-thorns starfish</name>
    <dbReference type="NCBI Taxonomy" id="133434"/>
    <lineage>
        <taxon>Eukaryota</taxon>
        <taxon>Metazoa</taxon>
        <taxon>Echinodermata</taxon>
        <taxon>Eleutherozoa</taxon>
        <taxon>Asterozoa</taxon>
        <taxon>Asteroidea</taxon>
        <taxon>Valvatacea</taxon>
        <taxon>Valvatida</taxon>
        <taxon>Acanthasteridae</taxon>
        <taxon>Acanthaster</taxon>
    </lineage>
</organism>
<dbReference type="PANTHER" id="PTHR11895">
    <property type="entry name" value="TRANSAMIDASE"/>
    <property type="match status" value="1"/>
</dbReference>
<evidence type="ECO:0000313" key="10">
    <source>
        <dbReference type="RefSeq" id="XP_022082153.1"/>
    </source>
</evidence>
<evidence type="ECO:0000313" key="9">
    <source>
        <dbReference type="Proteomes" id="UP000694845"/>
    </source>
</evidence>
<dbReference type="RefSeq" id="XP_022082153.1">
    <property type="nucleotide sequence ID" value="XM_022226461.1"/>
</dbReference>
<keyword evidence="9" id="KW-1185">Reference proteome</keyword>
<evidence type="ECO:0000256" key="7">
    <source>
        <dbReference type="HAMAP-Rule" id="MF_03150"/>
    </source>
</evidence>
<feature type="active site" description="Charge relay system" evidence="7">
    <location>
        <position position="182"/>
    </location>
</feature>
<dbReference type="OMA" id="QPASYCG"/>
<dbReference type="InterPro" id="IPR000120">
    <property type="entry name" value="Amidase"/>
</dbReference>
<evidence type="ECO:0000256" key="6">
    <source>
        <dbReference type="ARBA" id="ARBA00047407"/>
    </source>
</evidence>
<keyword evidence="7" id="KW-0496">Mitochondrion</keyword>
<dbReference type="GeneID" id="110974655"/>
<evidence type="ECO:0000256" key="3">
    <source>
        <dbReference type="ARBA" id="ARBA00022741"/>
    </source>
</evidence>
<dbReference type="Proteomes" id="UP000694845">
    <property type="component" value="Unplaced"/>
</dbReference>
<dbReference type="EC" id="6.3.5.7" evidence="7"/>